<evidence type="ECO:0000313" key="4">
    <source>
        <dbReference type="Proteomes" id="UP000264036"/>
    </source>
</evidence>
<accession>A0A356LM35</accession>
<evidence type="ECO:0000313" key="3">
    <source>
        <dbReference type="EMBL" id="HBP32080.1"/>
    </source>
</evidence>
<name>A0A356LM35_9BURK</name>
<dbReference type="Proteomes" id="UP000264036">
    <property type="component" value="Unassembled WGS sequence"/>
</dbReference>
<dbReference type="InterPro" id="IPR005064">
    <property type="entry name" value="BUG"/>
</dbReference>
<dbReference type="SUPFAM" id="SSF53850">
    <property type="entry name" value="Periplasmic binding protein-like II"/>
    <property type="match status" value="1"/>
</dbReference>
<dbReference type="Gene3D" id="3.40.190.10">
    <property type="entry name" value="Periplasmic binding protein-like II"/>
    <property type="match status" value="1"/>
</dbReference>
<dbReference type="PANTHER" id="PTHR42928:SF5">
    <property type="entry name" value="BLR1237 PROTEIN"/>
    <property type="match status" value="1"/>
</dbReference>
<dbReference type="Pfam" id="PF03401">
    <property type="entry name" value="TctC"/>
    <property type="match status" value="1"/>
</dbReference>
<dbReference type="AlphaFoldDB" id="A0A356LM35"/>
<feature type="signal peptide" evidence="2">
    <location>
        <begin position="1"/>
        <end position="31"/>
    </location>
</feature>
<dbReference type="Gene3D" id="3.40.190.150">
    <property type="entry name" value="Bordetella uptake gene, domain 1"/>
    <property type="match status" value="1"/>
</dbReference>
<feature type="chain" id="PRO_5016884197" evidence="2">
    <location>
        <begin position="32"/>
        <end position="330"/>
    </location>
</feature>
<reference evidence="3 4" key="1">
    <citation type="journal article" date="2018" name="Nat. Biotechnol.">
        <title>A standardized bacterial taxonomy based on genome phylogeny substantially revises the tree of life.</title>
        <authorList>
            <person name="Parks D.H."/>
            <person name="Chuvochina M."/>
            <person name="Waite D.W."/>
            <person name="Rinke C."/>
            <person name="Skarshewski A."/>
            <person name="Chaumeil P.A."/>
            <person name="Hugenholtz P."/>
        </authorList>
    </citation>
    <scope>NUCLEOTIDE SEQUENCE [LARGE SCALE GENOMIC DNA]</scope>
    <source>
        <strain evidence="3">UBA10707</strain>
    </source>
</reference>
<dbReference type="PANTHER" id="PTHR42928">
    <property type="entry name" value="TRICARBOXYLATE-BINDING PROTEIN"/>
    <property type="match status" value="1"/>
</dbReference>
<comment type="caution">
    <text evidence="3">The sequence shown here is derived from an EMBL/GenBank/DDBJ whole genome shotgun (WGS) entry which is preliminary data.</text>
</comment>
<keyword evidence="2" id="KW-0732">Signal</keyword>
<proteinExistence type="inferred from homology"/>
<dbReference type="InterPro" id="IPR042100">
    <property type="entry name" value="Bug_dom1"/>
</dbReference>
<sequence>MYNARNVFKRLIFRSIAACTSCFLIGATAFAGDWPNQPVRLISPFPAGGTADILSRSLGLELSEQWKQTIVVENKVGAGGAVAASQVARARPDGYTMLMVSGSMLTVNPNLYKDLPYRVSDFKNVSIVSIGPFVVAANKKVPANNLAELLSYIRQNKSGVNFGSSGVGSQTHMASEMLMHVTGSKMTHIPYSGETLALTDLIAGQIQVVTGNLAALMPFIKSGDVKAIAVTSSERSTALTDVPTVKEQLDKEFDAQGWFGVVVPKGTPDNIVEKMEQGIKTAMDSERMKKKFQDLGLTAAEQGHAYMTQKITNELASWKTIIAEQKINPK</sequence>
<evidence type="ECO:0000256" key="2">
    <source>
        <dbReference type="SAM" id="SignalP"/>
    </source>
</evidence>
<evidence type="ECO:0000256" key="1">
    <source>
        <dbReference type="ARBA" id="ARBA00006987"/>
    </source>
</evidence>
<dbReference type="CDD" id="cd07012">
    <property type="entry name" value="PBP2_Bug_TTT"/>
    <property type="match status" value="1"/>
</dbReference>
<dbReference type="EMBL" id="DOEK01000047">
    <property type="protein sequence ID" value="HBP32080.1"/>
    <property type="molecule type" value="Genomic_DNA"/>
</dbReference>
<organism evidence="3 4">
    <name type="scientific">Advenella kashmirensis</name>
    <dbReference type="NCBI Taxonomy" id="310575"/>
    <lineage>
        <taxon>Bacteria</taxon>
        <taxon>Pseudomonadati</taxon>
        <taxon>Pseudomonadota</taxon>
        <taxon>Betaproteobacteria</taxon>
        <taxon>Burkholderiales</taxon>
        <taxon>Alcaligenaceae</taxon>
    </lineage>
</organism>
<comment type="similarity">
    <text evidence="1">Belongs to the UPF0065 (bug) family.</text>
</comment>
<gene>
    <name evidence="3" type="ORF">DD666_22055</name>
</gene>
<dbReference type="PIRSF" id="PIRSF017082">
    <property type="entry name" value="YflP"/>
    <property type="match status" value="1"/>
</dbReference>
<protein>
    <submittedName>
        <fullName evidence="3">Tripartite tricarboxylate transporter substrate binding protein</fullName>
    </submittedName>
</protein>